<evidence type="ECO:0000259" key="2">
    <source>
        <dbReference type="Pfam" id="PF20152"/>
    </source>
</evidence>
<sequence length="324" mass="35609">MPTFNLNLILGPIINGAFFTVFFFGLICMQTINYLRLYPNDILLIKCTVLFLWILQLAYTICICQGAYTMSVTDFGQIFSLLYTPWGLNIAVVIGSLVDHSVQAFFVARIYKATGALYLSIFLWLTVAFLQGVSLMLAAEAIMSDSITLVGEKWQWLLTVLFFGDASLDILNACVLCYYLKVQSRTTFSQTTAALIDQLILYTLQTGLITSFVALGAAIAFRVAPKDYIWTAFFMAMPGSFLSALLANINNRKSLVSQPGSAIGSNIHTQAHGSQGGTIQFTRNVVYDIGPATEIKSENDDVPDGSIELAKIARRGIYGNTDVV</sequence>
<feature type="domain" description="DUF6534" evidence="2">
    <location>
        <begin position="167"/>
        <end position="254"/>
    </location>
</feature>
<name>A0AAD6U7C7_9AGAR</name>
<dbReference type="Proteomes" id="UP001222325">
    <property type="component" value="Unassembled WGS sequence"/>
</dbReference>
<dbReference type="Pfam" id="PF20152">
    <property type="entry name" value="DUF6534"/>
    <property type="match status" value="1"/>
</dbReference>
<feature type="transmembrane region" description="Helical" evidence="1">
    <location>
        <begin position="6"/>
        <end position="28"/>
    </location>
</feature>
<feature type="transmembrane region" description="Helical" evidence="1">
    <location>
        <begin position="228"/>
        <end position="249"/>
    </location>
</feature>
<keyword evidence="1" id="KW-0472">Membrane</keyword>
<protein>
    <recommendedName>
        <fullName evidence="2">DUF6534 domain-containing protein</fullName>
    </recommendedName>
</protein>
<dbReference type="EMBL" id="JARJCN010000029">
    <property type="protein sequence ID" value="KAJ7087214.1"/>
    <property type="molecule type" value="Genomic_DNA"/>
</dbReference>
<keyword evidence="4" id="KW-1185">Reference proteome</keyword>
<comment type="caution">
    <text evidence="3">The sequence shown here is derived from an EMBL/GenBank/DDBJ whole genome shotgun (WGS) entry which is preliminary data.</text>
</comment>
<dbReference type="AlphaFoldDB" id="A0AAD6U7C7"/>
<feature type="transmembrane region" description="Helical" evidence="1">
    <location>
        <begin position="115"/>
        <end position="136"/>
    </location>
</feature>
<reference evidence="3" key="1">
    <citation type="submission" date="2023-03" db="EMBL/GenBank/DDBJ databases">
        <title>Massive genome expansion in bonnet fungi (Mycena s.s.) driven by repeated elements and novel gene families across ecological guilds.</title>
        <authorList>
            <consortium name="Lawrence Berkeley National Laboratory"/>
            <person name="Harder C.B."/>
            <person name="Miyauchi S."/>
            <person name="Viragh M."/>
            <person name="Kuo A."/>
            <person name="Thoen E."/>
            <person name="Andreopoulos B."/>
            <person name="Lu D."/>
            <person name="Skrede I."/>
            <person name="Drula E."/>
            <person name="Henrissat B."/>
            <person name="Morin E."/>
            <person name="Kohler A."/>
            <person name="Barry K."/>
            <person name="LaButti K."/>
            <person name="Morin E."/>
            <person name="Salamov A."/>
            <person name="Lipzen A."/>
            <person name="Mereny Z."/>
            <person name="Hegedus B."/>
            <person name="Baldrian P."/>
            <person name="Stursova M."/>
            <person name="Weitz H."/>
            <person name="Taylor A."/>
            <person name="Grigoriev I.V."/>
            <person name="Nagy L.G."/>
            <person name="Martin F."/>
            <person name="Kauserud H."/>
        </authorList>
    </citation>
    <scope>NUCLEOTIDE SEQUENCE</scope>
    <source>
        <strain evidence="3">CBHHK173m</strain>
    </source>
</reference>
<dbReference type="PANTHER" id="PTHR40465:SF1">
    <property type="entry name" value="DUF6534 DOMAIN-CONTAINING PROTEIN"/>
    <property type="match status" value="1"/>
</dbReference>
<evidence type="ECO:0000256" key="1">
    <source>
        <dbReference type="SAM" id="Phobius"/>
    </source>
</evidence>
<feature type="transmembrane region" description="Helical" evidence="1">
    <location>
        <begin position="199"/>
        <end position="222"/>
    </location>
</feature>
<feature type="transmembrane region" description="Helical" evidence="1">
    <location>
        <begin position="49"/>
        <end position="68"/>
    </location>
</feature>
<keyword evidence="1" id="KW-1133">Transmembrane helix</keyword>
<proteinExistence type="predicted"/>
<dbReference type="InterPro" id="IPR045339">
    <property type="entry name" value="DUF6534"/>
</dbReference>
<evidence type="ECO:0000313" key="4">
    <source>
        <dbReference type="Proteomes" id="UP001222325"/>
    </source>
</evidence>
<accession>A0AAD6U7C7</accession>
<organism evidence="3 4">
    <name type="scientific">Mycena belliarum</name>
    <dbReference type="NCBI Taxonomy" id="1033014"/>
    <lineage>
        <taxon>Eukaryota</taxon>
        <taxon>Fungi</taxon>
        <taxon>Dikarya</taxon>
        <taxon>Basidiomycota</taxon>
        <taxon>Agaricomycotina</taxon>
        <taxon>Agaricomycetes</taxon>
        <taxon>Agaricomycetidae</taxon>
        <taxon>Agaricales</taxon>
        <taxon>Marasmiineae</taxon>
        <taxon>Mycenaceae</taxon>
        <taxon>Mycena</taxon>
    </lineage>
</organism>
<keyword evidence="1" id="KW-0812">Transmembrane</keyword>
<feature type="transmembrane region" description="Helical" evidence="1">
    <location>
        <begin position="156"/>
        <end position="179"/>
    </location>
</feature>
<evidence type="ECO:0000313" key="3">
    <source>
        <dbReference type="EMBL" id="KAJ7087214.1"/>
    </source>
</evidence>
<feature type="transmembrane region" description="Helical" evidence="1">
    <location>
        <begin position="88"/>
        <end position="108"/>
    </location>
</feature>
<gene>
    <name evidence="3" type="ORF">B0H15DRAFT_303484</name>
</gene>
<dbReference type="PANTHER" id="PTHR40465">
    <property type="entry name" value="CHROMOSOME 1, WHOLE GENOME SHOTGUN SEQUENCE"/>
    <property type="match status" value="1"/>
</dbReference>